<dbReference type="Proteomes" id="UP001164459">
    <property type="component" value="Chromosome"/>
</dbReference>
<protein>
    <submittedName>
        <fullName evidence="1">Uncharacterized protein</fullName>
    </submittedName>
</protein>
<organism evidence="1 2">
    <name type="scientific">Nannocystis punicea</name>
    <dbReference type="NCBI Taxonomy" id="2995304"/>
    <lineage>
        <taxon>Bacteria</taxon>
        <taxon>Pseudomonadati</taxon>
        <taxon>Myxococcota</taxon>
        <taxon>Polyangia</taxon>
        <taxon>Nannocystales</taxon>
        <taxon>Nannocystaceae</taxon>
        <taxon>Nannocystis</taxon>
    </lineage>
</organism>
<dbReference type="RefSeq" id="WP_269035148.1">
    <property type="nucleotide sequence ID" value="NZ_CP114040.1"/>
</dbReference>
<sequence>MFGFIASVVGFGLFVWLANSMLHDGAAEEAAHDRLRASGTKASGTIASVGAGRLRSRQGSLGIYVRPVGLKVALPTGEVRVEVDIAVPETLLHLLIAGAPCEVVIDPANHKHVCITSIGNAFGVHTPVELGSLHSRW</sequence>
<dbReference type="EMBL" id="CP114040">
    <property type="protein sequence ID" value="WAS92792.1"/>
    <property type="molecule type" value="Genomic_DNA"/>
</dbReference>
<proteinExistence type="predicted"/>
<evidence type="ECO:0000313" key="1">
    <source>
        <dbReference type="EMBL" id="WAS92792.1"/>
    </source>
</evidence>
<gene>
    <name evidence="1" type="ORF">O0S08_41995</name>
</gene>
<keyword evidence="2" id="KW-1185">Reference proteome</keyword>
<evidence type="ECO:0000313" key="2">
    <source>
        <dbReference type="Proteomes" id="UP001164459"/>
    </source>
</evidence>
<reference evidence="1" key="1">
    <citation type="submission" date="2022-11" db="EMBL/GenBank/DDBJ databases">
        <title>Minimal conservation of predation-associated metabolite biosynthetic gene clusters underscores biosynthetic potential of Myxococcota including descriptions for ten novel species: Archangium lansinium sp. nov., Myxococcus landrumus sp. nov., Nannocystis bai.</title>
        <authorList>
            <person name="Ahearne A."/>
            <person name="Stevens C."/>
            <person name="Dowd S."/>
        </authorList>
    </citation>
    <scope>NUCLEOTIDE SEQUENCE</scope>
    <source>
        <strain evidence="1">Fl3</strain>
    </source>
</reference>
<accession>A0ABY7H0X4</accession>
<name>A0ABY7H0X4_9BACT</name>